<feature type="compositionally biased region" description="Gly residues" evidence="3">
    <location>
        <begin position="569"/>
        <end position="579"/>
    </location>
</feature>
<sequence length="732" mass="73204">MAARQVPIVVRASFAGGPWQPAAGLGPVQTRAAATEHFVLTHGGGAIAPQVQGLRGLPPRMGQHVLPDMQLGVHHGQMMPMLHHHHYVGTPQPAIPYMPHAAIASPLHARHVLSLQAAAMQHQVQPAALLSKEADAMGALGRVTHGVHASPMQPPPGVLAPLHLAGAPSADDDDGAGGKGKTGISKKAWTPEEDQILTRIVEQHGAQKWSTVSSFLPGRVGKQCRERWFNHLSADVKKGQWTEAEDQAIMEMVARYGTHWSQIVKFMPGRTDNAIKNRYNSAIRKQNRLAARAAGLAAQPRKEDDDGGAGSAADGAADAGGGESDGGVDGGVDGGADGDADLAPPVDGADGADGGVGAKPQQSKKTTTVTGGAGARADGGSERATNAAASAVDDGGGVGAQGPAAKKAAKRKRARAAAADGGADAGADGGADGGADADAGAAEGGGSARFQNLSSRLAAHPTDCAERRELIKLFMRELRDEGSRANGEHGADAPAASPAPAGDALDTHLSNAWDAAMRDGCPSARKEEAPHASATFDFSLVLPAEVPPPCARTGLRIEAPSVGQSIVGGDGGGGDGAHGGLPSLPRAGGQSRAPALVVNLQLDGGHAARAPDTATAAKEILSNFALESACGEQGGAAGGSCARAGQLGLSGAPGAPGAHRPPTGKQRAPPAGSAAEGGSCDAAGGGGGGGDWMATYTGFNKQAREGAGVGGVTGLSPALTPSNLSDFLIDAF</sequence>
<dbReference type="Proteomes" id="UP000751190">
    <property type="component" value="Unassembled WGS sequence"/>
</dbReference>
<dbReference type="PROSITE" id="PS50090">
    <property type="entry name" value="MYB_LIKE"/>
    <property type="match status" value="2"/>
</dbReference>
<feature type="compositionally biased region" description="Basic and acidic residues" evidence="3">
    <location>
        <begin position="481"/>
        <end position="491"/>
    </location>
</feature>
<name>A0A8J5X884_DIALT</name>
<dbReference type="CDD" id="cd00167">
    <property type="entry name" value="SANT"/>
    <property type="match status" value="2"/>
</dbReference>
<gene>
    <name evidence="6" type="ORF">KFE25_004917</name>
</gene>
<feature type="region of interest" description="Disordered" evidence="3">
    <location>
        <begin position="652"/>
        <end position="683"/>
    </location>
</feature>
<feature type="compositionally biased region" description="Gly residues" evidence="3">
    <location>
        <begin position="318"/>
        <end position="337"/>
    </location>
</feature>
<feature type="domain" description="HTH myb-type" evidence="5">
    <location>
        <begin position="181"/>
        <end position="236"/>
    </location>
</feature>
<evidence type="ECO:0000313" key="6">
    <source>
        <dbReference type="EMBL" id="KAG8463406.1"/>
    </source>
</evidence>
<dbReference type="PANTHER" id="PTHR45614">
    <property type="entry name" value="MYB PROTEIN-RELATED"/>
    <property type="match status" value="1"/>
</dbReference>
<dbReference type="SUPFAM" id="SSF46689">
    <property type="entry name" value="Homeodomain-like"/>
    <property type="match status" value="1"/>
</dbReference>
<dbReference type="InterPro" id="IPR050560">
    <property type="entry name" value="MYB_TF"/>
</dbReference>
<proteinExistence type="predicted"/>
<feature type="compositionally biased region" description="Low complexity" evidence="3">
    <location>
        <begin position="366"/>
        <end position="378"/>
    </location>
</feature>
<evidence type="ECO:0000256" key="2">
    <source>
        <dbReference type="ARBA" id="ARBA00023125"/>
    </source>
</evidence>
<accession>A0A8J5X884</accession>
<keyword evidence="7" id="KW-1185">Reference proteome</keyword>
<dbReference type="OrthoDB" id="2143914at2759"/>
<evidence type="ECO:0000256" key="1">
    <source>
        <dbReference type="ARBA" id="ARBA00022737"/>
    </source>
</evidence>
<protein>
    <submittedName>
        <fullName evidence="6">Uncharacterized protein</fullName>
    </submittedName>
</protein>
<evidence type="ECO:0000259" key="4">
    <source>
        <dbReference type="PROSITE" id="PS50090"/>
    </source>
</evidence>
<feature type="compositionally biased region" description="Low complexity" evidence="3">
    <location>
        <begin position="652"/>
        <end position="682"/>
    </location>
</feature>
<dbReference type="PANTHER" id="PTHR45614:SF25">
    <property type="entry name" value="MYB PROTEIN"/>
    <property type="match status" value="1"/>
</dbReference>
<dbReference type="Gene3D" id="1.10.10.60">
    <property type="entry name" value="Homeodomain-like"/>
    <property type="match status" value="2"/>
</dbReference>
<feature type="region of interest" description="Disordered" evidence="3">
    <location>
        <begin position="481"/>
        <end position="506"/>
    </location>
</feature>
<dbReference type="GO" id="GO:0000978">
    <property type="term" value="F:RNA polymerase II cis-regulatory region sequence-specific DNA binding"/>
    <property type="evidence" value="ECO:0007669"/>
    <property type="project" value="TreeGrafter"/>
</dbReference>
<dbReference type="Pfam" id="PF13921">
    <property type="entry name" value="Myb_DNA-bind_6"/>
    <property type="match status" value="1"/>
</dbReference>
<feature type="compositionally biased region" description="Low complexity" evidence="3">
    <location>
        <begin position="492"/>
        <end position="504"/>
    </location>
</feature>
<keyword evidence="2" id="KW-0238">DNA-binding</keyword>
<dbReference type="GO" id="GO:0005634">
    <property type="term" value="C:nucleus"/>
    <property type="evidence" value="ECO:0007669"/>
    <property type="project" value="TreeGrafter"/>
</dbReference>
<feature type="region of interest" description="Disordered" evidence="3">
    <location>
        <begin position="293"/>
        <end position="446"/>
    </location>
</feature>
<dbReference type="SMART" id="SM00717">
    <property type="entry name" value="SANT"/>
    <property type="match status" value="2"/>
</dbReference>
<dbReference type="OMA" id="HEDHTIL"/>
<dbReference type="InterPro" id="IPR009057">
    <property type="entry name" value="Homeodomain-like_sf"/>
</dbReference>
<dbReference type="GO" id="GO:0000981">
    <property type="term" value="F:DNA-binding transcription factor activity, RNA polymerase II-specific"/>
    <property type="evidence" value="ECO:0007669"/>
    <property type="project" value="TreeGrafter"/>
</dbReference>
<keyword evidence="1" id="KW-0677">Repeat</keyword>
<feature type="region of interest" description="Disordered" evidence="3">
    <location>
        <begin position="166"/>
        <end position="189"/>
    </location>
</feature>
<feature type="region of interest" description="Disordered" evidence="3">
    <location>
        <begin position="569"/>
        <end position="590"/>
    </location>
</feature>
<evidence type="ECO:0000259" key="5">
    <source>
        <dbReference type="PROSITE" id="PS51294"/>
    </source>
</evidence>
<dbReference type="AlphaFoldDB" id="A0A8J5X884"/>
<dbReference type="FunFam" id="1.10.10.60:FF:000010">
    <property type="entry name" value="Transcriptional activator Myb isoform A"/>
    <property type="match status" value="1"/>
</dbReference>
<dbReference type="PROSITE" id="PS51294">
    <property type="entry name" value="HTH_MYB"/>
    <property type="match status" value="2"/>
</dbReference>
<feature type="compositionally biased region" description="Gly residues" evidence="3">
    <location>
        <begin position="423"/>
        <end position="433"/>
    </location>
</feature>
<dbReference type="InterPro" id="IPR001005">
    <property type="entry name" value="SANT/Myb"/>
</dbReference>
<dbReference type="EMBL" id="JAGTXO010000016">
    <property type="protein sequence ID" value="KAG8463406.1"/>
    <property type="molecule type" value="Genomic_DNA"/>
</dbReference>
<feature type="domain" description="HTH myb-type" evidence="5">
    <location>
        <begin position="237"/>
        <end position="287"/>
    </location>
</feature>
<comment type="caution">
    <text evidence="6">The sequence shown here is derived from an EMBL/GenBank/DDBJ whole genome shotgun (WGS) entry which is preliminary data.</text>
</comment>
<evidence type="ECO:0000313" key="7">
    <source>
        <dbReference type="Proteomes" id="UP000751190"/>
    </source>
</evidence>
<evidence type="ECO:0000256" key="3">
    <source>
        <dbReference type="SAM" id="MobiDB-lite"/>
    </source>
</evidence>
<reference evidence="6" key="1">
    <citation type="submission" date="2021-05" db="EMBL/GenBank/DDBJ databases">
        <title>The genome of the haptophyte Pavlova lutheri (Diacronema luteri, Pavlovales) - a model for lipid biosynthesis in eukaryotic algae.</title>
        <authorList>
            <person name="Hulatt C.J."/>
            <person name="Posewitz M.C."/>
        </authorList>
    </citation>
    <scope>NUCLEOTIDE SEQUENCE</scope>
    <source>
        <strain evidence="6">NIVA-4/92</strain>
    </source>
</reference>
<organism evidence="6 7">
    <name type="scientific">Diacronema lutheri</name>
    <name type="common">Unicellular marine alga</name>
    <name type="synonym">Monochrysis lutheri</name>
    <dbReference type="NCBI Taxonomy" id="2081491"/>
    <lineage>
        <taxon>Eukaryota</taxon>
        <taxon>Haptista</taxon>
        <taxon>Haptophyta</taxon>
        <taxon>Pavlovophyceae</taxon>
        <taxon>Pavlovales</taxon>
        <taxon>Pavlovaceae</taxon>
        <taxon>Diacronema</taxon>
    </lineage>
</organism>
<feature type="domain" description="Myb-like" evidence="4">
    <location>
        <begin position="233"/>
        <end position="283"/>
    </location>
</feature>
<feature type="domain" description="Myb-like" evidence="4">
    <location>
        <begin position="181"/>
        <end position="232"/>
    </location>
</feature>
<dbReference type="InterPro" id="IPR017930">
    <property type="entry name" value="Myb_dom"/>
</dbReference>